<proteinExistence type="predicted"/>
<dbReference type="Proteomes" id="UP000270924">
    <property type="component" value="Unassembled WGS sequence"/>
</dbReference>
<gene>
    <name evidence="1" type="ORF">WBA_LOCUS2832</name>
</gene>
<dbReference type="PANTHER" id="PTHR13182">
    <property type="entry name" value="ZINC FINGER PROTEIN 622"/>
    <property type="match status" value="1"/>
</dbReference>
<keyword evidence="2" id="KW-1185">Reference proteome</keyword>
<name>A0A3P7DR75_WUCBA</name>
<dbReference type="OrthoDB" id="19329at2759"/>
<dbReference type="InParanoid" id="A0A3P7DR75"/>
<dbReference type="AlphaFoldDB" id="A0A3P7DR75"/>
<organism evidence="1 2">
    <name type="scientific">Wuchereria bancrofti</name>
    <dbReference type="NCBI Taxonomy" id="6293"/>
    <lineage>
        <taxon>Eukaryota</taxon>
        <taxon>Metazoa</taxon>
        <taxon>Ecdysozoa</taxon>
        <taxon>Nematoda</taxon>
        <taxon>Chromadorea</taxon>
        <taxon>Rhabditida</taxon>
        <taxon>Spirurina</taxon>
        <taxon>Spiruromorpha</taxon>
        <taxon>Filarioidea</taxon>
        <taxon>Onchocercidae</taxon>
        <taxon>Wuchereria</taxon>
    </lineage>
</organism>
<dbReference type="OMA" id="SEESWCA"/>
<protein>
    <submittedName>
        <fullName evidence="1">Uncharacterized protein</fullName>
    </submittedName>
</protein>
<dbReference type="GO" id="GO:0042273">
    <property type="term" value="P:ribosomal large subunit biogenesis"/>
    <property type="evidence" value="ECO:0007669"/>
    <property type="project" value="TreeGrafter"/>
</dbReference>
<evidence type="ECO:0000313" key="1">
    <source>
        <dbReference type="EMBL" id="VDM09446.1"/>
    </source>
</evidence>
<dbReference type="GO" id="GO:0030687">
    <property type="term" value="C:preribosome, large subunit precursor"/>
    <property type="evidence" value="ECO:0007669"/>
    <property type="project" value="TreeGrafter"/>
</dbReference>
<reference evidence="1 2" key="1">
    <citation type="submission" date="2018-11" db="EMBL/GenBank/DDBJ databases">
        <authorList>
            <consortium name="Pathogen Informatics"/>
        </authorList>
    </citation>
    <scope>NUCLEOTIDE SEQUENCE [LARGE SCALE GENOMIC DNA]</scope>
</reference>
<evidence type="ECO:0000313" key="2">
    <source>
        <dbReference type="Proteomes" id="UP000270924"/>
    </source>
</evidence>
<accession>A0A3P7DR75</accession>
<dbReference type="EMBL" id="UYWW01000851">
    <property type="protein sequence ID" value="VDM09446.1"/>
    <property type="molecule type" value="Genomic_DNA"/>
</dbReference>
<dbReference type="InterPro" id="IPR040025">
    <property type="entry name" value="Znf622/Rei1/Reh1"/>
</dbReference>
<dbReference type="PANTHER" id="PTHR13182:SF8">
    <property type="entry name" value="CYTOPLASMIC 60S SUBUNIT BIOGENESIS FACTOR ZNF622"/>
    <property type="match status" value="1"/>
</dbReference>
<sequence>MRDKGHCRVAHSVEEMIEFEDFYDYSTIYPKEEYIDKSYPIVLVDDGYTLTLPSGAEIGHRSLLRYYRQHLKPVEYGSRSDRQRKEILKKVMIGQYKELGWKGTSGTLAVQRAKDVRYMKKINSKNWMKLGLNNNRQVLKFRIQSELLGIQSEESWCAWLTEVLLFQSSPRYVDAVVERWRRCSKGIIGCWSSQLTARTFVTTF</sequence>